<comment type="caution">
    <text evidence="1">The sequence shown here is derived from an EMBL/GenBank/DDBJ whole genome shotgun (WGS) entry which is preliminary data.</text>
</comment>
<reference evidence="1 2" key="1">
    <citation type="journal article" date="2015" name="Nature">
        <title>rRNA introns, odd ribosomes, and small enigmatic genomes across a large radiation of phyla.</title>
        <authorList>
            <person name="Brown C.T."/>
            <person name="Hug L.A."/>
            <person name="Thomas B.C."/>
            <person name="Sharon I."/>
            <person name="Castelle C.J."/>
            <person name="Singh A."/>
            <person name="Wilkins M.J."/>
            <person name="Williams K.H."/>
            <person name="Banfield J.F."/>
        </authorList>
    </citation>
    <scope>NUCLEOTIDE SEQUENCE [LARGE SCALE GENOMIC DNA]</scope>
</reference>
<sequence length="146" mass="16613">MNKESNKGFHPIASIIHWMDNLGSMAQVSSLEHLEDESRYPGFAWTEGFDEELKAAATNTQKACICAREGCEEMVQFDYLPKAKSAEGLGQEAYGQIYLLALERHAQKIEELAQESTGFIQKSFFGEAERMREKIEVYQRIVRDKG</sequence>
<accession>A0A0G1IPB8</accession>
<protein>
    <submittedName>
        <fullName evidence="1">Uncharacterized protein</fullName>
    </submittedName>
</protein>
<organism evidence="1 2">
    <name type="scientific">Candidatus Gottesmanbacteria bacterium GW2011_GWA1_44_24b</name>
    <dbReference type="NCBI Taxonomy" id="1618437"/>
    <lineage>
        <taxon>Bacteria</taxon>
        <taxon>Candidatus Gottesmaniibacteriota</taxon>
    </lineage>
</organism>
<evidence type="ECO:0000313" key="1">
    <source>
        <dbReference type="EMBL" id="KKT60798.1"/>
    </source>
</evidence>
<evidence type="ECO:0000313" key="2">
    <source>
        <dbReference type="Proteomes" id="UP000034521"/>
    </source>
</evidence>
<proteinExistence type="predicted"/>
<name>A0A0G1IPB8_9BACT</name>
<dbReference type="EMBL" id="LCIQ01000017">
    <property type="protein sequence ID" value="KKT60798.1"/>
    <property type="molecule type" value="Genomic_DNA"/>
</dbReference>
<dbReference type="Proteomes" id="UP000034521">
    <property type="component" value="Unassembled WGS sequence"/>
</dbReference>
<dbReference type="AlphaFoldDB" id="A0A0G1IPB8"/>
<gene>
    <name evidence="1" type="ORF">UW52_C0017G0009</name>
</gene>